<evidence type="ECO:0000256" key="1">
    <source>
        <dbReference type="SAM" id="MobiDB-lite"/>
    </source>
</evidence>
<feature type="region of interest" description="Disordered" evidence="1">
    <location>
        <begin position="440"/>
        <end position="613"/>
    </location>
</feature>
<keyword evidence="3" id="KW-1185">Reference proteome</keyword>
<feature type="compositionally biased region" description="Low complexity" evidence="1">
    <location>
        <begin position="440"/>
        <end position="498"/>
    </location>
</feature>
<sequence length="613" mass="62189">MPPSSTTFMRGRAGRSVVALTALSMFATFGTATLIAPSSPHYAIVNAAAVDPSSDTVGISDNNLLFSSTDPAVIAKHLDEMQALGVQDIRIPIAWATTEYANGQYNWTAIDNMVNAADARGMGILGVVNTTPDWARGAGTGYYTPPTNVADYGDFMGALASRYAGKMSDFEVWNEPNAYIGYSPAPDPAGYTALLKAAYPAVKAANSSATVIGGVLGSTITWGNYVLNPVDFVQQMYADGAAGYFDALSFHPYQNTTEFSQGANLANSPLNQVTDIHRLMVANGDGAKQIWSSEYGLPTGIVGDQQQADYISDFLNNWNTLSYAGPAFLYTLQDTNSADTTDPEATFGVYTDTWTPKLAAQVISDFIAQHGTPSAMKLAAATAVADQSALPTTASPALAMDTAAQTVAETVGTAMQNYVQAISDAIAAAAAEASDQADAAAQAQAPTTQATATQATATDAAATDPATTESAPATPQATTAANSTAAPTTAATQAETATGDADRTATSTGDPTPSTSATPETTAVPATQTPTETVATPGAASAPSSEVATPTTGAVGPTTATPTTTPPATTAPTITTPTPSADATQDATPTADAASSGDAASTGDAKTGTATTD</sequence>
<dbReference type="Proteomes" id="UP000632454">
    <property type="component" value="Unassembled WGS sequence"/>
</dbReference>
<evidence type="ECO:0000313" key="3">
    <source>
        <dbReference type="Proteomes" id="UP000632454"/>
    </source>
</evidence>
<proteinExistence type="predicted"/>
<comment type="caution">
    <text evidence="2">The sequence shown here is derived from an EMBL/GenBank/DDBJ whole genome shotgun (WGS) entry which is preliminary data.</text>
</comment>
<dbReference type="Gene3D" id="3.20.20.80">
    <property type="entry name" value="Glycosidases"/>
    <property type="match status" value="1"/>
</dbReference>
<dbReference type="InterPro" id="IPR051923">
    <property type="entry name" value="Glycosyl_Hydrolase_39"/>
</dbReference>
<dbReference type="InterPro" id="IPR017853">
    <property type="entry name" value="GH"/>
</dbReference>
<feature type="compositionally biased region" description="Low complexity" evidence="1">
    <location>
        <begin position="511"/>
        <end position="537"/>
    </location>
</feature>
<dbReference type="SUPFAM" id="SSF51445">
    <property type="entry name" value="(Trans)glycosidases"/>
    <property type="match status" value="1"/>
</dbReference>
<dbReference type="EMBL" id="BMCS01000002">
    <property type="protein sequence ID" value="GGF37000.1"/>
    <property type="molecule type" value="Genomic_DNA"/>
</dbReference>
<accession>A0ABQ1V3H4</accession>
<dbReference type="PANTHER" id="PTHR12631">
    <property type="entry name" value="ALPHA-L-IDURONIDASE"/>
    <property type="match status" value="1"/>
</dbReference>
<gene>
    <name evidence="2" type="ORF">GCM10007298_35930</name>
</gene>
<protein>
    <recommendedName>
        <fullName evidence="4">Cellulase (Glycosyl hydrolase family 5)</fullName>
    </recommendedName>
</protein>
<evidence type="ECO:0000313" key="2">
    <source>
        <dbReference type="EMBL" id="GGF37000.1"/>
    </source>
</evidence>
<feature type="compositionally biased region" description="Low complexity" evidence="1">
    <location>
        <begin position="548"/>
        <end position="613"/>
    </location>
</feature>
<reference evidence="3" key="1">
    <citation type="journal article" date="2019" name="Int. J. Syst. Evol. Microbiol.">
        <title>The Global Catalogue of Microorganisms (GCM) 10K type strain sequencing project: providing services to taxonomists for standard genome sequencing and annotation.</title>
        <authorList>
            <consortium name="The Broad Institute Genomics Platform"/>
            <consortium name="The Broad Institute Genome Sequencing Center for Infectious Disease"/>
            <person name="Wu L."/>
            <person name="Ma J."/>
        </authorList>
    </citation>
    <scope>NUCLEOTIDE SEQUENCE [LARGE SCALE GENOMIC DNA]</scope>
    <source>
        <strain evidence="3">CCM 7855</strain>
    </source>
</reference>
<evidence type="ECO:0008006" key="4">
    <source>
        <dbReference type="Google" id="ProtNLM"/>
    </source>
</evidence>
<dbReference type="PANTHER" id="PTHR12631:SF10">
    <property type="entry name" value="BETA-XYLOSIDASE-LIKE PROTEIN-RELATED"/>
    <property type="match status" value="1"/>
</dbReference>
<organism evidence="2 3">
    <name type="scientific">Williamsia phyllosphaerae</name>
    <dbReference type="NCBI Taxonomy" id="885042"/>
    <lineage>
        <taxon>Bacteria</taxon>
        <taxon>Bacillati</taxon>
        <taxon>Actinomycetota</taxon>
        <taxon>Actinomycetes</taxon>
        <taxon>Mycobacteriales</taxon>
        <taxon>Nocardiaceae</taxon>
        <taxon>Williamsia</taxon>
    </lineage>
</organism>
<name>A0ABQ1V3H4_9NOCA</name>